<feature type="transmembrane region" description="Helical" evidence="1">
    <location>
        <begin position="306"/>
        <end position="324"/>
    </location>
</feature>
<proteinExistence type="predicted"/>
<keyword evidence="1" id="KW-1133">Transmembrane helix</keyword>
<feature type="transmembrane region" description="Helical" evidence="1">
    <location>
        <begin position="270"/>
        <end position="300"/>
    </location>
</feature>
<dbReference type="EMBL" id="PEZT01000010">
    <property type="protein sequence ID" value="PIS09408.1"/>
    <property type="molecule type" value="Genomic_DNA"/>
</dbReference>
<feature type="transmembrane region" description="Helical" evidence="1">
    <location>
        <begin position="218"/>
        <end position="236"/>
    </location>
</feature>
<sequence length="405" mass="48371">MTYWVNMEVKFKSFSPKIWLFCFALFSLLFAVYSYSFLDIGLTLTSFQPFLEFQRKMRWFGYFNRPRSTLYFVLISLLTYLFYFLVSKAVKSKKILLKEVIILSLGVGGIFVFAYPAFSHDIFNYIFNAKMIVVYGADPHKHVAMEFPDPMLGFMRNIHTAAPYFYGWTVISLIPFILGLNRIFTEILSFKAFSFLFYWFTFLILRKLFKDLKLKDRKLRLVLFLLNPLILIEAIGVGHNDFSMMAPALLSFYFLNKIKKERITKEKLKLFLFFVFFFLFSVSIKYATVVLLPLFLLWYFKPKFDLGFWGAVILFGIQFSRFGLMHSWYFIWPLTWAILAKNIKAVKFFVLISFMALLRYLPYIWYGNWNPPVPIFRQYIYFIIPLLTVICYFFYKGFKLLKIKK</sequence>
<gene>
    <name evidence="2" type="ORF">COT75_01880</name>
</gene>
<feature type="transmembrane region" description="Helical" evidence="1">
    <location>
        <begin position="345"/>
        <end position="366"/>
    </location>
</feature>
<feature type="transmembrane region" description="Helical" evidence="1">
    <location>
        <begin position="378"/>
        <end position="395"/>
    </location>
</feature>
<keyword evidence="1" id="KW-0472">Membrane</keyword>
<keyword evidence="1" id="KW-0812">Transmembrane</keyword>
<feature type="transmembrane region" description="Helical" evidence="1">
    <location>
        <begin position="161"/>
        <end position="181"/>
    </location>
</feature>
<protein>
    <recommendedName>
        <fullName evidence="4">Glycosyltransferase RgtA/B/C/D-like domain-containing protein</fullName>
    </recommendedName>
</protein>
<dbReference type="AlphaFoldDB" id="A0A2H0WBV0"/>
<evidence type="ECO:0008006" key="4">
    <source>
        <dbReference type="Google" id="ProtNLM"/>
    </source>
</evidence>
<evidence type="ECO:0000313" key="2">
    <source>
        <dbReference type="EMBL" id="PIS09408.1"/>
    </source>
</evidence>
<dbReference type="Proteomes" id="UP000230093">
    <property type="component" value="Unassembled WGS sequence"/>
</dbReference>
<feature type="transmembrane region" description="Helical" evidence="1">
    <location>
        <begin position="68"/>
        <end position="86"/>
    </location>
</feature>
<evidence type="ECO:0000313" key="3">
    <source>
        <dbReference type="Proteomes" id="UP000230093"/>
    </source>
</evidence>
<organism evidence="2 3">
    <name type="scientific">Candidatus Beckwithbacteria bacterium CG10_big_fil_rev_8_21_14_0_10_34_10</name>
    <dbReference type="NCBI Taxonomy" id="1974495"/>
    <lineage>
        <taxon>Bacteria</taxon>
        <taxon>Candidatus Beckwithiibacteriota</taxon>
    </lineage>
</organism>
<comment type="caution">
    <text evidence="2">The sequence shown here is derived from an EMBL/GenBank/DDBJ whole genome shotgun (WGS) entry which is preliminary data.</text>
</comment>
<reference evidence="3" key="1">
    <citation type="submission" date="2017-09" db="EMBL/GenBank/DDBJ databases">
        <title>Depth-based differentiation of microbial function through sediment-hosted aquifers and enrichment of novel symbionts in the deep terrestrial subsurface.</title>
        <authorList>
            <person name="Probst A.J."/>
            <person name="Ladd B."/>
            <person name="Jarett J.K."/>
            <person name="Geller-Mcgrath D.E."/>
            <person name="Sieber C.M.K."/>
            <person name="Emerson J.B."/>
            <person name="Anantharaman K."/>
            <person name="Thomas B.C."/>
            <person name="Malmstrom R."/>
            <person name="Stieglmeier M."/>
            <person name="Klingl A."/>
            <person name="Woyke T."/>
            <person name="Ryan C.M."/>
            <person name="Banfield J.F."/>
        </authorList>
    </citation>
    <scope>NUCLEOTIDE SEQUENCE [LARGE SCALE GENOMIC DNA]</scope>
</reference>
<dbReference type="Pfam" id="PF26314">
    <property type="entry name" value="MptA_B_family"/>
    <property type="match status" value="1"/>
</dbReference>
<feature type="transmembrane region" description="Helical" evidence="1">
    <location>
        <begin position="95"/>
        <end position="116"/>
    </location>
</feature>
<accession>A0A2H0WBV0</accession>
<evidence type="ECO:0000256" key="1">
    <source>
        <dbReference type="SAM" id="Phobius"/>
    </source>
</evidence>
<feature type="transmembrane region" description="Helical" evidence="1">
    <location>
        <begin position="187"/>
        <end position="206"/>
    </location>
</feature>
<name>A0A2H0WBV0_9BACT</name>